<evidence type="ECO:0000256" key="1">
    <source>
        <dbReference type="SAM" id="SignalP"/>
    </source>
</evidence>
<evidence type="ECO:0000313" key="2">
    <source>
        <dbReference type="EMBL" id="OJJ69269.1"/>
    </source>
</evidence>
<reference evidence="3" key="1">
    <citation type="journal article" date="2017" name="Genome Biol.">
        <title>Comparative genomics reveals high biological diversity and specific adaptations in the industrially and medically important fungal genus Aspergillus.</title>
        <authorList>
            <person name="de Vries R.P."/>
            <person name="Riley R."/>
            <person name="Wiebenga A."/>
            <person name="Aguilar-Osorio G."/>
            <person name="Amillis S."/>
            <person name="Uchima C.A."/>
            <person name="Anderluh G."/>
            <person name="Asadollahi M."/>
            <person name="Askin M."/>
            <person name="Barry K."/>
            <person name="Battaglia E."/>
            <person name="Bayram O."/>
            <person name="Benocci T."/>
            <person name="Braus-Stromeyer S.A."/>
            <person name="Caldana C."/>
            <person name="Canovas D."/>
            <person name="Cerqueira G.C."/>
            <person name="Chen F."/>
            <person name="Chen W."/>
            <person name="Choi C."/>
            <person name="Clum A."/>
            <person name="Dos Santos R.A."/>
            <person name="Damasio A.R."/>
            <person name="Diallinas G."/>
            <person name="Emri T."/>
            <person name="Fekete E."/>
            <person name="Flipphi M."/>
            <person name="Freyberg S."/>
            <person name="Gallo A."/>
            <person name="Gournas C."/>
            <person name="Habgood R."/>
            <person name="Hainaut M."/>
            <person name="Harispe M.L."/>
            <person name="Henrissat B."/>
            <person name="Hilden K.S."/>
            <person name="Hope R."/>
            <person name="Hossain A."/>
            <person name="Karabika E."/>
            <person name="Karaffa L."/>
            <person name="Karanyi Z."/>
            <person name="Krasevec N."/>
            <person name="Kuo A."/>
            <person name="Kusch H."/>
            <person name="LaButti K."/>
            <person name="Lagendijk E.L."/>
            <person name="Lapidus A."/>
            <person name="Levasseur A."/>
            <person name="Lindquist E."/>
            <person name="Lipzen A."/>
            <person name="Logrieco A.F."/>
            <person name="MacCabe A."/>
            <person name="Maekelae M.R."/>
            <person name="Malavazi I."/>
            <person name="Melin P."/>
            <person name="Meyer V."/>
            <person name="Mielnichuk N."/>
            <person name="Miskei M."/>
            <person name="Molnar A.P."/>
            <person name="Mule G."/>
            <person name="Ngan C.Y."/>
            <person name="Orejas M."/>
            <person name="Orosz E."/>
            <person name="Ouedraogo J.P."/>
            <person name="Overkamp K.M."/>
            <person name="Park H.-S."/>
            <person name="Perrone G."/>
            <person name="Piumi F."/>
            <person name="Punt P.J."/>
            <person name="Ram A.F."/>
            <person name="Ramon A."/>
            <person name="Rauscher S."/>
            <person name="Record E."/>
            <person name="Riano-Pachon D.M."/>
            <person name="Robert V."/>
            <person name="Roehrig J."/>
            <person name="Ruller R."/>
            <person name="Salamov A."/>
            <person name="Salih N.S."/>
            <person name="Samson R.A."/>
            <person name="Sandor E."/>
            <person name="Sanguinetti M."/>
            <person name="Schuetze T."/>
            <person name="Sepcic K."/>
            <person name="Shelest E."/>
            <person name="Sherlock G."/>
            <person name="Sophianopoulou V."/>
            <person name="Squina F.M."/>
            <person name="Sun H."/>
            <person name="Susca A."/>
            <person name="Todd R.B."/>
            <person name="Tsang A."/>
            <person name="Unkles S.E."/>
            <person name="van de Wiele N."/>
            <person name="van Rossen-Uffink D."/>
            <person name="Oliveira J.V."/>
            <person name="Vesth T.C."/>
            <person name="Visser J."/>
            <person name="Yu J.-H."/>
            <person name="Zhou M."/>
            <person name="Andersen M.R."/>
            <person name="Archer D.B."/>
            <person name="Baker S.E."/>
            <person name="Benoit I."/>
            <person name="Brakhage A.A."/>
            <person name="Braus G.H."/>
            <person name="Fischer R."/>
            <person name="Frisvad J.C."/>
            <person name="Goldman G.H."/>
            <person name="Houbraken J."/>
            <person name="Oakley B."/>
            <person name="Pocsi I."/>
            <person name="Scazzocchio C."/>
            <person name="Seiboth B."/>
            <person name="vanKuyk P.A."/>
            <person name="Wortman J."/>
            <person name="Dyer P.S."/>
            <person name="Grigoriev I.V."/>
        </authorList>
    </citation>
    <scope>NUCLEOTIDE SEQUENCE [LARGE SCALE GENOMIC DNA]</scope>
    <source>
        <strain evidence="3">CBS 101740 / IMI 381727 / IBT 21946</strain>
    </source>
</reference>
<gene>
    <name evidence="2" type="ORF">ASPBRDRAFT_270590</name>
</gene>
<dbReference type="GeneID" id="93574813"/>
<name>A0A1L9UC51_ASPBC</name>
<protein>
    <recommendedName>
        <fullName evidence="4">Secreted protein</fullName>
    </recommendedName>
</protein>
<organism evidence="2 3">
    <name type="scientific">Aspergillus brasiliensis (strain CBS 101740 / IMI 381727 / IBT 21946)</name>
    <dbReference type="NCBI Taxonomy" id="767769"/>
    <lineage>
        <taxon>Eukaryota</taxon>
        <taxon>Fungi</taxon>
        <taxon>Dikarya</taxon>
        <taxon>Ascomycota</taxon>
        <taxon>Pezizomycotina</taxon>
        <taxon>Eurotiomycetes</taxon>
        <taxon>Eurotiomycetidae</taxon>
        <taxon>Eurotiales</taxon>
        <taxon>Aspergillaceae</taxon>
        <taxon>Aspergillus</taxon>
        <taxon>Aspergillus subgen. Circumdati</taxon>
    </lineage>
</organism>
<dbReference type="VEuPathDB" id="FungiDB:ASPBRDRAFT_270590"/>
<keyword evidence="1" id="KW-0732">Signal</keyword>
<sequence>MKLRCSVLGSLLLVQAFGSRTVVNGYPLSRAYPAISPLIADGDATLRIVLLYVSSSVLSLWGRKIMVLETAQGVTKQYRLPLLSLYSFNEVTFRVCKATHSLQSHNRYLPIKPTSHRNVSVRVFRFRW</sequence>
<dbReference type="Proteomes" id="UP000184499">
    <property type="component" value="Unassembled WGS sequence"/>
</dbReference>
<feature type="chain" id="PRO_5012476766" description="Secreted protein" evidence="1">
    <location>
        <begin position="19"/>
        <end position="128"/>
    </location>
</feature>
<accession>A0A1L9UC51</accession>
<evidence type="ECO:0008006" key="4">
    <source>
        <dbReference type="Google" id="ProtNLM"/>
    </source>
</evidence>
<evidence type="ECO:0000313" key="3">
    <source>
        <dbReference type="Proteomes" id="UP000184499"/>
    </source>
</evidence>
<dbReference type="EMBL" id="KV878688">
    <property type="protein sequence ID" value="OJJ69269.1"/>
    <property type="molecule type" value="Genomic_DNA"/>
</dbReference>
<feature type="signal peptide" evidence="1">
    <location>
        <begin position="1"/>
        <end position="18"/>
    </location>
</feature>
<proteinExistence type="predicted"/>
<keyword evidence="3" id="KW-1185">Reference proteome</keyword>
<dbReference type="AlphaFoldDB" id="A0A1L9UC51"/>
<dbReference type="RefSeq" id="XP_067476518.1">
    <property type="nucleotide sequence ID" value="XM_067622325.1"/>
</dbReference>